<feature type="domain" description="DUF659" evidence="1">
    <location>
        <begin position="1"/>
        <end position="116"/>
    </location>
</feature>
<dbReference type="InterPro" id="IPR012337">
    <property type="entry name" value="RNaseH-like_sf"/>
</dbReference>
<protein>
    <submittedName>
        <fullName evidence="3">Uncharacterized protein LOC120281171</fullName>
    </submittedName>
</protein>
<evidence type="ECO:0000259" key="1">
    <source>
        <dbReference type="Pfam" id="PF04937"/>
    </source>
</evidence>
<evidence type="ECO:0000313" key="3">
    <source>
        <dbReference type="RefSeq" id="XP_039144006.1"/>
    </source>
</evidence>
<accession>A0AB40CVK5</accession>
<dbReference type="InterPro" id="IPR007021">
    <property type="entry name" value="DUF659"/>
</dbReference>
<organism evidence="2 3">
    <name type="scientific">Dioscorea cayennensis subsp. rotundata</name>
    <name type="common">White Guinea yam</name>
    <name type="synonym">Dioscorea rotundata</name>
    <dbReference type="NCBI Taxonomy" id="55577"/>
    <lineage>
        <taxon>Eukaryota</taxon>
        <taxon>Viridiplantae</taxon>
        <taxon>Streptophyta</taxon>
        <taxon>Embryophyta</taxon>
        <taxon>Tracheophyta</taxon>
        <taxon>Spermatophyta</taxon>
        <taxon>Magnoliopsida</taxon>
        <taxon>Liliopsida</taxon>
        <taxon>Dioscoreales</taxon>
        <taxon>Dioscoreaceae</taxon>
        <taxon>Dioscorea</taxon>
    </lineage>
</organism>
<dbReference type="Proteomes" id="UP001515500">
    <property type="component" value="Chromosome 17"/>
</dbReference>
<gene>
    <name evidence="3" type="primary">LOC120281171</name>
</gene>
<keyword evidence="2" id="KW-1185">Reference proteome</keyword>
<dbReference type="PANTHER" id="PTHR32166">
    <property type="entry name" value="OSJNBA0013A04.12 PROTEIN"/>
    <property type="match status" value="1"/>
</dbReference>
<dbReference type="AlphaFoldDB" id="A0AB40CVK5"/>
<dbReference type="SUPFAM" id="SSF53098">
    <property type="entry name" value="Ribonuclease H-like"/>
    <property type="match status" value="1"/>
</dbReference>
<reference evidence="3" key="1">
    <citation type="submission" date="2025-08" db="UniProtKB">
        <authorList>
            <consortium name="RefSeq"/>
        </authorList>
    </citation>
    <scope>IDENTIFICATION</scope>
</reference>
<name>A0AB40CVK5_DIOCR</name>
<dbReference type="PANTHER" id="PTHR32166:SF122">
    <property type="entry name" value="OS09G0499600 PROTEIN"/>
    <property type="match status" value="1"/>
</dbReference>
<sequence length="369" mass="42403">MSDGWTDGRGRSITNFLANSPSGTIFLKSIDTSSISHSCENMFELLDSLVEEIGEDHVVQVLTDSVSAYVLAGEKLMEKRKKLFWSSCAAHCTDLMLEDIGQLPMHANTLSKAKQITTFIYQHTLLINMIRKFANGYDLIWAGVTRFTTSYLTLSRMHELKKALRSLFVFEEWLNSPFAKKSDGKKMENLVVGDAKFWDAIVYYLKSVIPLVKVLRLVDGDFKPVMGYIFEAMDRAKEKIAKNFDDVSSRFHFDPIFNYQDEKVTVGLIQTIERTYSDVPTRLKIDRQLENFKKAEGMFLMDLAIVTRDKKHSGPRNLQMQTKKKGIKIEIQEEIQYVENDNDEEFDEYLNQREAGDSDVANLDIDDDF</sequence>
<dbReference type="RefSeq" id="XP_039144006.1">
    <property type="nucleotide sequence ID" value="XM_039288072.1"/>
</dbReference>
<proteinExistence type="predicted"/>
<dbReference type="Pfam" id="PF04937">
    <property type="entry name" value="DUF659"/>
    <property type="match status" value="1"/>
</dbReference>
<dbReference type="GeneID" id="120281171"/>
<evidence type="ECO:0000313" key="2">
    <source>
        <dbReference type="Proteomes" id="UP001515500"/>
    </source>
</evidence>